<evidence type="ECO:0000256" key="8">
    <source>
        <dbReference type="ARBA" id="ARBA00034078"/>
    </source>
</evidence>
<dbReference type="FunFam" id="2.102.10.10:FF:000009">
    <property type="entry name" value="Rieske Fe-S domain containing"/>
    <property type="match status" value="1"/>
</dbReference>
<dbReference type="Pfam" id="PF22543">
    <property type="entry name" value="Rieske_4"/>
    <property type="match status" value="1"/>
</dbReference>
<organism evidence="11 12">
    <name type="scientific">Nyctereutes procyonoides</name>
    <name type="common">Raccoon dog</name>
    <name type="synonym">Canis procyonoides</name>
    <dbReference type="NCBI Taxonomy" id="34880"/>
    <lineage>
        <taxon>Eukaryota</taxon>
        <taxon>Metazoa</taxon>
        <taxon>Chordata</taxon>
        <taxon>Craniata</taxon>
        <taxon>Vertebrata</taxon>
        <taxon>Euteleostomi</taxon>
        <taxon>Mammalia</taxon>
        <taxon>Eutheria</taxon>
        <taxon>Laurasiatheria</taxon>
        <taxon>Carnivora</taxon>
        <taxon>Caniformia</taxon>
        <taxon>Canidae</taxon>
        <taxon>Nyctereutes</taxon>
    </lineage>
</organism>
<dbReference type="InterPro" id="IPR054716">
    <property type="entry name" value="Sol_Rieske_ferrdox_dom"/>
</dbReference>
<dbReference type="InterPro" id="IPR036922">
    <property type="entry name" value="Rieske_2Fe-2S_sf"/>
</dbReference>
<reference evidence="11" key="1">
    <citation type="submission" date="2020-12" db="EMBL/GenBank/DDBJ databases">
        <authorList>
            <consortium name="Molecular Ecology Group"/>
        </authorList>
    </citation>
    <scope>NUCLEOTIDE SEQUENCE</scope>
    <source>
        <strain evidence="11">TBG_1078</strain>
    </source>
</reference>
<dbReference type="PANTHER" id="PTHR21496">
    <property type="entry name" value="FERREDOXIN-RELATED"/>
    <property type="match status" value="1"/>
</dbReference>
<evidence type="ECO:0000259" key="10">
    <source>
        <dbReference type="PROSITE" id="PS51296"/>
    </source>
</evidence>
<keyword evidence="12" id="KW-1185">Reference proteome</keyword>
<evidence type="ECO:0000313" key="11">
    <source>
        <dbReference type="EMBL" id="CAD7693266.1"/>
    </source>
</evidence>
<evidence type="ECO:0000256" key="4">
    <source>
        <dbReference type="ARBA" id="ARBA00022737"/>
    </source>
</evidence>
<dbReference type="GO" id="GO:0051537">
    <property type="term" value="F:2 iron, 2 sulfur cluster binding"/>
    <property type="evidence" value="ECO:0007669"/>
    <property type="project" value="UniProtKB-KW"/>
</dbReference>
<dbReference type="Gene3D" id="2.102.10.10">
    <property type="entry name" value="Rieske [2Fe-2S] iron-sulphur domain"/>
    <property type="match status" value="1"/>
</dbReference>
<feature type="domain" description="Rieske" evidence="10">
    <location>
        <begin position="18"/>
        <end position="131"/>
    </location>
</feature>
<keyword evidence="6" id="KW-0408">Iron</keyword>
<evidence type="ECO:0000313" key="12">
    <source>
        <dbReference type="Proteomes" id="UP000645828"/>
    </source>
</evidence>
<dbReference type="CDD" id="cd03467">
    <property type="entry name" value="Rieske"/>
    <property type="match status" value="1"/>
</dbReference>
<sequence>MDLDGSEQDPEVKEHSPVYVGREEDIKKSERMTAVVHDREVVIFYHKGEYHAMDIRCYHSGGPLHLGEIEDFDGRPCIVCPWHKYKITLATGEGLYQSINPRDPSAKPKWCSKGVKQRIHKVTVDNGSIYVTLSNEPFKCDSDFYATGDFKVIRSPFR</sequence>
<evidence type="ECO:0000256" key="3">
    <source>
        <dbReference type="ARBA" id="ARBA00022723"/>
    </source>
</evidence>
<comment type="cofactor">
    <cofactor evidence="8">
        <name>[2Fe-2S] cluster</name>
        <dbReference type="ChEBI" id="CHEBI:190135"/>
    </cofactor>
</comment>
<keyword evidence="1" id="KW-0597">Phosphoprotein</keyword>
<keyword evidence="3" id="KW-0479">Metal-binding</keyword>
<dbReference type="InterPro" id="IPR017941">
    <property type="entry name" value="Rieske_2Fe-2S"/>
</dbReference>
<evidence type="ECO:0000256" key="7">
    <source>
        <dbReference type="ARBA" id="ARBA00023014"/>
    </source>
</evidence>
<name>A0A811ZYV3_NYCPR</name>
<proteinExistence type="predicted"/>
<gene>
    <name evidence="11" type="ORF">NYPRO_LOCUS26058</name>
</gene>
<evidence type="ECO:0000256" key="1">
    <source>
        <dbReference type="ARBA" id="ARBA00022553"/>
    </source>
</evidence>
<dbReference type="GO" id="GO:0046872">
    <property type="term" value="F:metal ion binding"/>
    <property type="evidence" value="ECO:0007669"/>
    <property type="project" value="UniProtKB-KW"/>
</dbReference>
<accession>A0A811ZYV3</accession>
<comment type="caution">
    <text evidence="11">The sequence shown here is derived from an EMBL/GenBank/DDBJ whole genome shotgun (WGS) entry which is preliminary data.</text>
</comment>
<keyword evidence="4" id="KW-0677">Repeat</keyword>
<keyword evidence="5" id="KW-0007">Acetylation</keyword>
<dbReference type="EMBL" id="CAJHUB010000777">
    <property type="protein sequence ID" value="CAD7693266.1"/>
    <property type="molecule type" value="Genomic_DNA"/>
</dbReference>
<dbReference type="SUPFAM" id="SSF50022">
    <property type="entry name" value="ISP domain"/>
    <property type="match status" value="1"/>
</dbReference>
<evidence type="ECO:0000256" key="9">
    <source>
        <dbReference type="ARBA" id="ARBA00071952"/>
    </source>
</evidence>
<evidence type="ECO:0000256" key="5">
    <source>
        <dbReference type="ARBA" id="ARBA00022990"/>
    </source>
</evidence>
<dbReference type="Proteomes" id="UP000645828">
    <property type="component" value="Unassembled WGS sequence"/>
</dbReference>
<dbReference type="PROSITE" id="PS51296">
    <property type="entry name" value="RIESKE"/>
    <property type="match status" value="1"/>
</dbReference>
<dbReference type="PANTHER" id="PTHR21496:SF0">
    <property type="entry name" value="RIESKE DOMAIN-CONTAINING PROTEIN"/>
    <property type="match status" value="1"/>
</dbReference>
<keyword evidence="2" id="KW-0001">2Fe-2S</keyword>
<protein>
    <recommendedName>
        <fullName evidence="9 10">Rieske domain-containing protein</fullName>
    </recommendedName>
</protein>
<dbReference type="AlphaFoldDB" id="A0A811ZYV3"/>
<evidence type="ECO:0000256" key="6">
    <source>
        <dbReference type="ARBA" id="ARBA00023004"/>
    </source>
</evidence>
<keyword evidence="7" id="KW-0411">Iron-sulfur</keyword>
<evidence type="ECO:0000256" key="2">
    <source>
        <dbReference type="ARBA" id="ARBA00022714"/>
    </source>
</evidence>